<evidence type="ECO:0000313" key="3">
    <source>
        <dbReference type="EMBL" id="MFB4197684.1"/>
    </source>
</evidence>
<comment type="caution">
    <text evidence="3">The sequence shown here is derived from an EMBL/GenBank/DDBJ whole genome shotgun (WGS) entry which is preliminary data.</text>
</comment>
<keyword evidence="2" id="KW-1133">Transmembrane helix</keyword>
<keyword evidence="2" id="KW-0472">Membrane</keyword>
<sequence>MFVSSDESEPYTGVYELHVDGDCETTDLSEVRLVPRHSSGWMSTDDKPVLVGPGSSVWFSNALMGTLCAIGALACGLFSLSPPLGSLLLLLARLRERGTKAPPADPNTTEASRTHLG</sequence>
<keyword evidence="2" id="KW-0812">Transmembrane</keyword>
<organism evidence="3 4">
    <name type="scientific">Streptomyces carpaticus</name>
    <dbReference type="NCBI Taxonomy" id="285558"/>
    <lineage>
        <taxon>Bacteria</taxon>
        <taxon>Bacillati</taxon>
        <taxon>Actinomycetota</taxon>
        <taxon>Actinomycetes</taxon>
        <taxon>Kitasatosporales</taxon>
        <taxon>Streptomycetaceae</taxon>
        <taxon>Streptomyces</taxon>
    </lineage>
</organism>
<name>A0ABV4ZUQ0_9ACTN</name>
<evidence type="ECO:0000256" key="2">
    <source>
        <dbReference type="SAM" id="Phobius"/>
    </source>
</evidence>
<feature type="transmembrane region" description="Helical" evidence="2">
    <location>
        <begin position="62"/>
        <end position="91"/>
    </location>
</feature>
<proteinExistence type="predicted"/>
<evidence type="ECO:0000313" key="4">
    <source>
        <dbReference type="Proteomes" id="UP001577267"/>
    </source>
</evidence>
<keyword evidence="4" id="KW-1185">Reference proteome</keyword>
<accession>A0ABV4ZUQ0</accession>
<evidence type="ECO:0000256" key="1">
    <source>
        <dbReference type="SAM" id="MobiDB-lite"/>
    </source>
</evidence>
<protein>
    <submittedName>
        <fullName evidence="3">Uncharacterized protein</fullName>
    </submittedName>
</protein>
<dbReference type="Proteomes" id="UP001577267">
    <property type="component" value="Unassembled WGS sequence"/>
</dbReference>
<reference evidence="3 4" key="1">
    <citation type="submission" date="2024-09" db="EMBL/GenBank/DDBJ databases">
        <title>Draft genome sequence of multifaceted antimicrobials producing Streptomyces sp. strain FH1.</title>
        <authorList>
            <person name="Hassan F."/>
            <person name="Ali H."/>
            <person name="Hassan N."/>
            <person name="Nawaz A."/>
        </authorList>
    </citation>
    <scope>NUCLEOTIDE SEQUENCE [LARGE SCALE GENOMIC DNA]</scope>
    <source>
        <strain evidence="3 4">FH1</strain>
    </source>
</reference>
<gene>
    <name evidence="3" type="ORF">ACE11A_25445</name>
</gene>
<feature type="region of interest" description="Disordered" evidence="1">
    <location>
        <begin position="98"/>
        <end position="117"/>
    </location>
</feature>
<dbReference type="EMBL" id="JBHGBT010000043">
    <property type="protein sequence ID" value="MFB4197684.1"/>
    <property type="molecule type" value="Genomic_DNA"/>
</dbReference>
<dbReference type="RefSeq" id="WP_375066256.1">
    <property type="nucleotide sequence ID" value="NZ_JBHGBT010000043.1"/>
</dbReference>